<dbReference type="InterPro" id="IPR036097">
    <property type="entry name" value="HisK_dim/P_sf"/>
</dbReference>
<dbReference type="PANTHER" id="PTHR43065:SF10">
    <property type="entry name" value="PEROXIDE STRESS-ACTIVATED HISTIDINE KINASE MAK3"/>
    <property type="match status" value="1"/>
</dbReference>
<keyword evidence="5" id="KW-0547">Nucleotide-binding</keyword>
<evidence type="ECO:0000256" key="6">
    <source>
        <dbReference type="ARBA" id="ARBA00022777"/>
    </source>
</evidence>
<dbReference type="InterPro" id="IPR003594">
    <property type="entry name" value="HATPase_dom"/>
</dbReference>
<dbReference type="EC" id="2.7.13.3" evidence="2"/>
<dbReference type="RefSeq" id="WP_114402819.1">
    <property type="nucleotide sequence ID" value="NZ_QPGB01000003.1"/>
</dbReference>
<evidence type="ECO:0000256" key="4">
    <source>
        <dbReference type="ARBA" id="ARBA00022679"/>
    </source>
</evidence>
<evidence type="ECO:0000256" key="8">
    <source>
        <dbReference type="ARBA" id="ARBA00023012"/>
    </source>
</evidence>
<dbReference type="SMART" id="SM00086">
    <property type="entry name" value="PAC"/>
    <property type="match status" value="1"/>
</dbReference>
<dbReference type="SMART" id="SM00091">
    <property type="entry name" value="PAS"/>
    <property type="match status" value="1"/>
</dbReference>
<organism evidence="13 14">
    <name type="scientific">Parvibium lacunae</name>
    <dbReference type="NCBI Taxonomy" id="1888893"/>
    <lineage>
        <taxon>Bacteria</taxon>
        <taxon>Pseudomonadati</taxon>
        <taxon>Pseudomonadota</taxon>
        <taxon>Betaproteobacteria</taxon>
        <taxon>Burkholderiales</taxon>
        <taxon>Alcaligenaceae</taxon>
        <taxon>Parvibium</taxon>
    </lineage>
</organism>
<feature type="domain" description="PAS" evidence="11">
    <location>
        <begin position="310"/>
        <end position="382"/>
    </location>
</feature>
<comment type="caution">
    <text evidence="13">The sequence shown here is derived from an EMBL/GenBank/DDBJ whole genome shotgun (WGS) entry which is preliminary data.</text>
</comment>
<dbReference type="InterPro" id="IPR035965">
    <property type="entry name" value="PAS-like_dom_sf"/>
</dbReference>
<dbReference type="Gene3D" id="3.30.565.10">
    <property type="entry name" value="Histidine kinase-like ATPase, C-terminal domain"/>
    <property type="match status" value="1"/>
</dbReference>
<evidence type="ECO:0000256" key="9">
    <source>
        <dbReference type="SAM" id="Phobius"/>
    </source>
</evidence>
<dbReference type="SMART" id="SM00387">
    <property type="entry name" value="HATPase_c"/>
    <property type="match status" value="1"/>
</dbReference>
<keyword evidence="6" id="KW-0418">Kinase</keyword>
<dbReference type="SUPFAM" id="SSF55874">
    <property type="entry name" value="ATPase domain of HSP90 chaperone/DNA topoisomerase II/histidine kinase"/>
    <property type="match status" value="1"/>
</dbReference>
<evidence type="ECO:0000256" key="3">
    <source>
        <dbReference type="ARBA" id="ARBA00022553"/>
    </source>
</evidence>
<dbReference type="SMART" id="SM00388">
    <property type="entry name" value="HisKA"/>
    <property type="match status" value="1"/>
</dbReference>
<protein>
    <recommendedName>
        <fullName evidence="2">histidine kinase</fullName>
        <ecNumber evidence="2">2.7.13.3</ecNumber>
    </recommendedName>
</protein>
<dbReference type="EMBL" id="QPGB01000003">
    <property type="protein sequence ID" value="RCS57338.1"/>
    <property type="molecule type" value="Genomic_DNA"/>
</dbReference>
<evidence type="ECO:0000256" key="2">
    <source>
        <dbReference type="ARBA" id="ARBA00012438"/>
    </source>
</evidence>
<comment type="catalytic activity">
    <reaction evidence="1">
        <text>ATP + protein L-histidine = ADP + protein N-phospho-L-histidine.</text>
        <dbReference type="EC" id="2.7.13.3"/>
    </reaction>
</comment>
<dbReference type="InterPro" id="IPR003661">
    <property type="entry name" value="HisK_dim/P_dom"/>
</dbReference>
<dbReference type="Gene3D" id="1.10.287.130">
    <property type="match status" value="1"/>
</dbReference>
<evidence type="ECO:0000313" key="13">
    <source>
        <dbReference type="EMBL" id="RCS57338.1"/>
    </source>
</evidence>
<dbReference type="PANTHER" id="PTHR43065">
    <property type="entry name" value="SENSOR HISTIDINE KINASE"/>
    <property type="match status" value="1"/>
</dbReference>
<accession>A0A368L2J4</accession>
<keyword evidence="9" id="KW-0472">Membrane</keyword>
<name>A0A368L2J4_9BURK</name>
<dbReference type="Proteomes" id="UP000252357">
    <property type="component" value="Unassembled WGS sequence"/>
</dbReference>
<evidence type="ECO:0000256" key="5">
    <source>
        <dbReference type="ARBA" id="ARBA00022741"/>
    </source>
</evidence>
<keyword evidence="14" id="KW-1185">Reference proteome</keyword>
<dbReference type="CDD" id="cd00082">
    <property type="entry name" value="HisKA"/>
    <property type="match status" value="1"/>
</dbReference>
<dbReference type="NCBIfam" id="TIGR00229">
    <property type="entry name" value="sensory_box"/>
    <property type="match status" value="1"/>
</dbReference>
<dbReference type="GO" id="GO:0005524">
    <property type="term" value="F:ATP binding"/>
    <property type="evidence" value="ECO:0007669"/>
    <property type="project" value="UniProtKB-KW"/>
</dbReference>
<sequence length="695" mass="78681">MPNFAPFLKKLLTYYPWYRLSQRQQQRLRWWMPAVFIGLFLCAVGTFLWLSFTIERNDRQESLIVDTLWMQQAIEFQLEGDQRSMRVIADDLASGRLSPQQFQAQAQSVIRNNREILNVLWLDANLNILASVGVSEQIGRNLFTELNPNSKQAAVRAMRLRSPTYSQPYILRLPESEADGLFDLHIPLISDEGIIGTLCVIFSSRGILDEMVPWWFAKDNQIQLTEPDGVVLAERSAGGHGKGIYQHFTAIELPGAAVVLRVNSLKGSPDLIPNILVVIVVSLSVALLWSLWILFRDLHRRHELDEALRDQYTFRRAMEDSLVTGLRARDLEGRVTYVNPAFCKMTGFTAEELIGVRPPMPYWAPEAYAEYSERHAQVLAGTITQEGYETIFQHKNGTRFPVLIFEAPLRNSKGEQTGWMSSILDLTEQKKMEELNRQHQEKLQSIARLTTMGELASTLSHELNQPLSAITSYSTAALNMLNANRQTAATGQGIELPPFSVTDIEEILQKVYQQATRAGNVIRSVHEFVRKREPQKAPCTVEQLFESIKPLVELQTRHSSVQIHYEIGRQLPPLLIDRVMLEQVLLNLTRNAIEAMESVPPSAQHLTLRAWVEVAASDTHEKVYLAVEDLGHGINSAVASKLFSPFFTTKSEGMGIGLNICRSIIEFHHGSLWHEPNQPSGCRFIFSLPAYQPST</sequence>
<evidence type="ECO:0000259" key="10">
    <source>
        <dbReference type="PROSITE" id="PS50109"/>
    </source>
</evidence>
<dbReference type="PROSITE" id="PS50109">
    <property type="entry name" value="HIS_KIN"/>
    <property type="match status" value="1"/>
</dbReference>
<keyword evidence="8" id="KW-0902">Two-component regulatory system</keyword>
<dbReference type="OrthoDB" id="1931120at2"/>
<gene>
    <name evidence="13" type="ORF">DU000_07665</name>
</gene>
<evidence type="ECO:0000313" key="14">
    <source>
        <dbReference type="Proteomes" id="UP000252357"/>
    </source>
</evidence>
<dbReference type="SUPFAM" id="SSF55785">
    <property type="entry name" value="PYP-like sensor domain (PAS domain)"/>
    <property type="match status" value="1"/>
</dbReference>
<dbReference type="InterPro" id="IPR000014">
    <property type="entry name" value="PAS"/>
</dbReference>
<dbReference type="PROSITE" id="PS50112">
    <property type="entry name" value="PAS"/>
    <property type="match status" value="1"/>
</dbReference>
<dbReference type="CDD" id="cd00130">
    <property type="entry name" value="PAS"/>
    <property type="match status" value="1"/>
</dbReference>
<feature type="domain" description="Histidine kinase" evidence="10">
    <location>
        <begin position="458"/>
        <end position="692"/>
    </location>
</feature>
<evidence type="ECO:0000259" key="11">
    <source>
        <dbReference type="PROSITE" id="PS50112"/>
    </source>
</evidence>
<keyword evidence="7" id="KW-0067">ATP-binding</keyword>
<dbReference type="InterPro" id="IPR036890">
    <property type="entry name" value="HATPase_C_sf"/>
</dbReference>
<dbReference type="PROSITE" id="PS50113">
    <property type="entry name" value="PAC"/>
    <property type="match status" value="1"/>
</dbReference>
<dbReference type="InterPro" id="IPR004358">
    <property type="entry name" value="Sig_transdc_His_kin-like_C"/>
</dbReference>
<feature type="transmembrane region" description="Helical" evidence="9">
    <location>
        <begin position="271"/>
        <end position="295"/>
    </location>
</feature>
<dbReference type="GO" id="GO:0000155">
    <property type="term" value="F:phosphorelay sensor kinase activity"/>
    <property type="evidence" value="ECO:0007669"/>
    <property type="project" value="InterPro"/>
</dbReference>
<dbReference type="InterPro" id="IPR005467">
    <property type="entry name" value="His_kinase_dom"/>
</dbReference>
<keyword evidence="9" id="KW-0812">Transmembrane</keyword>
<dbReference type="PRINTS" id="PR00344">
    <property type="entry name" value="BCTRLSENSOR"/>
</dbReference>
<dbReference type="Pfam" id="PF13426">
    <property type="entry name" value="PAS_9"/>
    <property type="match status" value="1"/>
</dbReference>
<reference evidence="13 14" key="1">
    <citation type="journal article" date="2018" name="Int. J. Syst. Evol. Microbiol.">
        <title>Parvibium lacunae gen. nov., sp. nov., a new member of the family Alcaligenaceae isolated from a freshwater pond.</title>
        <authorList>
            <person name="Chen W.M."/>
            <person name="Xie P.B."/>
            <person name="Hsu M.Y."/>
            <person name="Sheu S.Y."/>
        </authorList>
    </citation>
    <scope>NUCLEOTIDE SEQUENCE [LARGE SCALE GENOMIC DNA]</scope>
    <source>
        <strain evidence="13 14">KMB9</strain>
    </source>
</reference>
<feature type="domain" description="PAC" evidence="12">
    <location>
        <begin position="386"/>
        <end position="438"/>
    </location>
</feature>
<dbReference type="InterPro" id="IPR000700">
    <property type="entry name" value="PAS-assoc_C"/>
</dbReference>
<dbReference type="InterPro" id="IPR001610">
    <property type="entry name" value="PAC"/>
</dbReference>
<dbReference type="Gene3D" id="3.30.450.20">
    <property type="entry name" value="PAS domain"/>
    <property type="match status" value="1"/>
</dbReference>
<evidence type="ECO:0000256" key="1">
    <source>
        <dbReference type="ARBA" id="ARBA00000085"/>
    </source>
</evidence>
<dbReference type="AlphaFoldDB" id="A0A368L2J4"/>
<keyword evidence="9" id="KW-1133">Transmembrane helix</keyword>
<proteinExistence type="predicted"/>
<keyword evidence="4" id="KW-0808">Transferase</keyword>
<evidence type="ECO:0000256" key="7">
    <source>
        <dbReference type="ARBA" id="ARBA00022840"/>
    </source>
</evidence>
<dbReference type="SUPFAM" id="SSF47384">
    <property type="entry name" value="Homodimeric domain of signal transducing histidine kinase"/>
    <property type="match status" value="1"/>
</dbReference>
<dbReference type="Pfam" id="PF02518">
    <property type="entry name" value="HATPase_c"/>
    <property type="match status" value="1"/>
</dbReference>
<evidence type="ECO:0000259" key="12">
    <source>
        <dbReference type="PROSITE" id="PS50113"/>
    </source>
</evidence>
<keyword evidence="3" id="KW-0597">Phosphoprotein</keyword>
<feature type="transmembrane region" description="Helical" evidence="9">
    <location>
        <begin position="30"/>
        <end position="52"/>
    </location>
</feature>